<dbReference type="GO" id="GO:0005737">
    <property type="term" value="C:cytoplasm"/>
    <property type="evidence" value="ECO:0007669"/>
    <property type="project" value="TreeGrafter"/>
</dbReference>
<dbReference type="SUPFAM" id="SSF56399">
    <property type="entry name" value="ADP-ribosylation"/>
    <property type="match status" value="1"/>
</dbReference>
<dbReference type="GO" id="GO:0008113">
    <property type="term" value="F:peptide-methionine (S)-S-oxide reductase activity"/>
    <property type="evidence" value="ECO:0007669"/>
    <property type="project" value="InterPro"/>
</dbReference>
<dbReference type="Proteomes" id="UP000604046">
    <property type="component" value="Unassembled WGS sequence"/>
</dbReference>
<evidence type="ECO:0000256" key="2">
    <source>
        <dbReference type="SAM" id="Phobius"/>
    </source>
</evidence>
<dbReference type="PANTHER" id="PTHR36542">
    <property type="entry name" value="GIG2-LIKE PROTEIN DRED-RELATED"/>
    <property type="match status" value="1"/>
</dbReference>
<evidence type="ECO:0000256" key="1">
    <source>
        <dbReference type="SAM" id="MobiDB-lite"/>
    </source>
</evidence>
<dbReference type="InterPro" id="IPR036509">
    <property type="entry name" value="Met_Sox_Rdtase_MsrA_sf"/>
</dbReference>
<keyword evidence="2" id="KW-0472">Membrane</keyword>
<protein>
    <recommendedName>
        <fullName evidence="5">Peptide-methionine (S)-S-oxide reductase</fullName>
    </recommendedName>
</protein>
<dbReference type="Gene3D" id="3.30.1060.10">
    <property type="entry name" value="Peptide methionine sulphoxide reductase MsrA"/>
    <property type="match status" value="1"/>
</dbReference>
<dbReference type="AlphaFoldDB" id="A0A812LKB6"/>
<evidence type="ECO:0008006" key="5">
    <source>
        <dbReference type="Google" id="ProtNLM"/>
    </source>
</evidence>
<feature type="region of interest" description="Disordered" evidence="1">
    <location>
        <begin position="728"/>
        <end position="750"/>
    </location>
</feature>
<comment type="caution">
    <text evidence="3">The sequence shown here is derived from an EMBL/GenBank/DDBJ whole genome shotgun (WGS) entry which is preliminary data.</text>
</comment>
<name>A0A812LKB6_9DINO</name>
<proteinExistence type="predicted"/>
<feature type="transmembrane region" description="Helical" evidence="2">
    <location>
        <begin position="193"/>
        <end position="219"/>
    </location>
</feature>
<sequence>MQGHGKASYHGKLFQSLRGRLGRCWVSVCLRVLLLLGPWRYCWACEDLAALRPYYPEMDTQHDGLLPLPMCLHKCPTRVPFVAVPLVHLLLLLTDLAMLPLNLLKRKLPGPWYIFRPLLTSSRTVLNESPRMNPLEAARQMVLSQVDSICRRVKSSREVVKYVMTAYYLLLCLLYSITYALTIAIALKRLVLLVGVLRCILFLVLGVLVLCDAVPRAVVKGLSKLVKKRASPSSMTEIRAYHGTSLDNLESIRAEGFRPSNSGMLGRGVYVSRDINKVLGYGGYFGVILELRVTLGQVCIVDHQGHDNQYRWHDSYDTAWVPAQCGMVGSGLEEGCVARAESVKVVRVWRRQHLHLLALVTYELIRLAIDACRGALEWLLPEAGGASEPDPVPRPHPDLEILKTWMLGCTVFDVSGKMLRVAGWRKDRADPACTTSVSPTGRRFANVFGMQEIPETGSRLARTGQRRMARILVLVALLMAMRASCPTYLAPRGLAQPTFRGASHVVLRSSRIDARELLQLAEGAPSQRGSGAAPAASARRSVTLGLAAALTALVASCCGPAARAAADPEVDVYFGAGNFFSMQHEFVMKEAVELGRREGDITSLAGYAGGKKAGPLERLCYSGLLGAPDHVSLGHAQVVRVTLPSQKIPAFTSTFLEQVAQRKKRETGSQYRAMLGIRGGMDSKYFPLIQEACEGKVQLVKGEGNEPDNFEQGTVYVYDARKFPWRPAESSNQFRDDPPTYYDRDYKART</sequence>
<dbReference type="PANTHER" id="PTHR36542:SF2">
    <property type="entry name" value="GIG2-LIKE PROTEIN DRED-RELATED"/>
    <property type="match status" value="1"/>
</dbReference>
<evidence type="ECO:0000313" key="3">
    <source>
        <dbReference type="EMBL" id="CAE7247679.1"/>
    </source>
</evidence>
<feature type="transmembrane region" description="Helical" evidence="2">
    <location>
        <begin position="166"/>
        <end position="187"/>
    </location>
</feature>
<keyword evidence="2" id="KW-0812">Transmembrane</keyword>
<accession>A0A812LKB6</accession>
<reference evidence="3" key="1">
    <citation type="submission" date="2021-02" db="EMBL/GenBank/DDBJ databases">
        <authorList>
            <person name="Dougan E. K."/>
            <person name="Rhodes N."/>
            <person name="Thang M."/>
            <person name="Chan C."/>
        </authorList>
    </citation>
    <scope>NUCLEOTIDE SEQUENCE</scope>
</reference>
<gene>
    <name evidence="3" type="ORF">SNAT2548_LOCUS11910</name>
</gene>
<feature type="compositionally biased region" description="Basic and acidic residues" evidence="1">
    <location>
        <begin position="734"/>
        <end position="750"/>
    </location>
</feature>
<feature type="transmembrane region" description="Helical" evidence="2">
    <location>
        <begin position="21"/>
        <end position="41"/>
    </location>
</feature>
<dbReference type="Gene3D" id="3.90.228.10">
    <property type="match status" value="1"/>
</dbReference>
<dbReference type="EMBL" id="CAJNDS010001112">
    <property type="protein sequence ID" value="CAE7247679.1"/>
    <property type="molecule type" value="Genomic_DNA"/>
</dbReference>
<evidence type="ECO:0000313" key="4">
    <source>
        <dbReference type="Proteomes" id="UP000604046"/>
    </source>
</evidence>
<dbReference type="OrthoDB" id="425894at2759"/>
<keyword evidence="2" id="KW-1133">Transmembrane helix</keyword>
<feature type="transmembrane region" description="Helical" evidence="2">
    <location>
        <begin position="468"/>
        <end position="489"/>
    </location>
</feature>
<keyword evidence="4" id="KW-1185">Reference proteome</keyword>
<organism evidence="3 4">
    <name type="scientific">Symbiodinium natans</name>
    <dbReference type="NCBI Taxonomy" id="878477"/>
    <lineage>
        <taxon>Eukaryota</taxon>
        <taxon>Sar</taxon>
        <taxon>Alveolata</taxon>
        <taxon>Dinophyceae</taxon>
        <taxon>Suessiales</taxon>
        <taxon>Symbiodiniaceae</taxon>
        <taxon>Symbiodinium</taxon>
    </lineage>
</organism>
<feature type="transmembrane region" description="Helical" evidence="2">
    <location>
        <begin position="82"/>
        <end position="104"/>
    </location>
</feature>